<protein>
    <submittedName>
        <fullName evidence="1">Uncharacterized protein</fullName>
    </submittedName>
</protein>
<keyword evidence="2" id="KW-1185">Reference proteome</keyword>
<dbReference type="EMBL" id="FZQP02000204">
    <property type="protein sequence ID" value="VVC87852.1"/>
    <property type="molecule type" value="Genomic_DNA"/>
</dbReference>
<evidence type="ECO:0000313" key="2">
    <source>
        <dbReference type="Proteomes" id="UP000324832"/>
    </source>
</evidence>
<organism evidence="1 2">
    <name type="scientific">Leptidea sinapis</name>
    <dbReference type="NCBI Taxonomy" id="189913"/>
    <lineage>
        <taxon>Eukaryota</taxon>
        <taxon>Metazoa</taxon>
        <taxon>Ecdysozoa</taxon>
        <taxon>Arthropoda</taxon>
        <taxon>Hexapoda</taxon>
        <taxon>Insecta</taxon>
        <taxon>Pterygota</taxon>
        <taxon>Neoptera</taxon>
        <taxon>Endopterygota</taxon>
        <taxon>Lepidoptera</taxon>
        <taxon>Glossata</taxon>
        <taxon>Ditrysia</taxon>
        <taxon>Papilionoidea</taxon>
        <taxon>Pieridae</taxon>
        <taxon>Dismorphiinae</taxon>
        <taxon>Leptidea</taxon>
    </lineage>
</organism>
<dbReference type="Proteomes" id="UP000324832">
    <property type="component" value="Unassembled WGS sequence"/>
</dbReference>
<proteinExistence type="predicted"/>
<evidence type="ECO:0000313" key="1">
    <source>
        <dbReference type="EMBL" id="VVC87852.1"/>
    </source>
</evidence>
<dbReference type="AlphaFoldDB" id="A0A5E4PRY4"/>
<sequence>MSNGRKLCPVRNTHQKPKDRIHCAGVFQSPRQNCHVRRQCKRLHLEPAPLITTPHSPSCTRRTTSSAI</sequence>
<name>A0A5E4PRY4_9NEOP</name>
<accession>A0A5E4PRY4</accession>
<gene>
    <name evidence="1" type="ORF">LSINAPIS_LOCUS1366</name>
</gene>
<reference evidence="1 2" key="1">
    <citation type="submission" date="2017-07" db="EMBL/GenBank/DDBJ databases">
        <authorList>
            <person name="Talla V."/>
            <person name="Backstrom N."/>
        </authorList>
    </citation>
    <scope>NUCLEOTIDE SEQUENCE [LARGE SCALE GENOMIC DNA]</scope>
</reference>